<dbReference type="InterPro" id="IPR008969">
    <property type="entry name" value="CarboxyPept-like_regulatory"/>
</dbReference>
<dbReference type="RefSeq" id="WP_008151883.1">
    <property type="nucleotide sequence ID" value="NZ_DS996456.1"/>
</dbReference>
<evidence type="ECO:0000313" key="3">
    <source>
        <dbReference type="Proteomes" id="UP000005510"/>
    </source>
</evidence>
<evidence type="ECO:0000313" key="2">
    <source>
        <dbReference type="EMBL" id="EEC95012.1"/>
    </source>
</evidence>
<feature type="chain" id="PRO_5002854400" description="Outer membrane protein beta-barrel domain-containing protein" evidence="1">
    <location>
        <begin position="25"/>
        <end position="421"/>
    </location>
</feature>
<name>B7BEU3_9BACT</name>
<evidence type="ECO:0008006" key="4">
    <source>
        <dbReference type="Google" id="ProtNLM"/>
    </source>
</evidence>
<dbReference type="EMBL" id="ABYH01000376">
    <property type="protein sequence ID" value="EEC95012.1"/>
    <property type="molecule type" value="Genomic_DNA"/>
</dbReference>
<proteinExistence type="predicted"/>
<accession>B7BEU3</accession>
<evidence type="ECO:0000256" key="1">
    <source>
        <dbReference type="SAM" id="SignalP"/>
    </source>
</evidence>
<dbReference type="SUPFAM" id="SSF49464">
    <property type="entry name" value="Carboxypeptidase regulatory domain-like"/>
    <property type="match status" value="1"/>
</dbReference>
<reference evidence="2 3" key="1">
    <citation type="submission" date="2008-10" db="EMBL/GenBank/DDBJ databases">
        <title>Draft genome sequence of Parabacteroides johnsonii (DSM 18315).</title>
        <authorList>
            <person name="Sudarsanam P."/>
            <person name="Ley R."/>
            <person name="Guruge J."/>
            <person name="Turnbaugh P.J."/>
            <person name="Mahowald M."/>
            <person name="Liep D."/>
            <person name="Gordon J."/>
        </authorList>
    </citation>
    <scope>NUCLEOTIDE SEQUENCE [LARGE SCALE GENOMIC DNA]</scope>
    <source>
        <strain evidence="2 3">DSM 18315</strain>
    </source>
</reference>
<dbReference type="Gene3D" id="2.60.40.10">
    <property type="entry name" value="Immunoglobulins"/>
    <property type="match status" value="1"/>
</dbReference>
<comment type="caution">
    <text evidence="2">The sequence shown here is derived from an EMBL/GenBank/DDBJ whole genome shotgun (WGS) entry which is preliminary data.</text>
</comment>
<dbReference type="AlphaFoldDB" id="B7BEU3"/>
<protein>
    <recommendedName>
        <fullName evidence="4">Outer membrane protein beta-barrel domain-containing protein</fullName>
    </recommendedName>
</protein>
<keyword evidence="1" id="KW-0732">Signal</keyword>
<feature type="signal peptide" evidence="1">
    <location>
        <begin position="1"/>
        <end position="24"/>
    </location>
</feature>
<dbReference type="STRING" id="537006.PRABACTJOHN_03572"/>
<feature type="non-terminal residue" evidence="2">
    <location>
        <position position="421"/>
    </location>
</feature>
<dbReference type="Proteomes" id="UP000005510">
    <property type="component" value="Unassembled WGS sequence"/>
</dbReference>
<gene>
    <name evidence="2" type="ORF">PRABACTJOHN_03572</name>
</gene>
<organism evidence="2 3">
    <name type="scientific">Parabacteroides johnsonii DSM 18315</name>
    <dbReference type="NCBI Taxonomy" id="537006"/>
    <lineage>
        <taxon>Bacteria</taxon>
        <taxon>Pseudomonadati</taxon>
        <taxon>Bacteroidota</taxon>
        <taxon>Bacteroidia</taxon>
        <taxon>Bacteroidales</taxon>
        <taxon>Tannerellaceae</taxon>
        <taxon>Parabacteroides</taxon>
    </lineage>
</organism>
<dbReference type="Pfam" id="PF13715">
    <property type="entry name" value="CarbopepD_reg_2"/>
    <property type="match status" value="1"/>
</dbReference>
<dbReference type="InterPro" id="IPR013783">
    <property type="entry name" value="Ig-like_fold"/>
</dbReference>
<dbReference type="HOGENOM" id="CLU_654746_0_0_10"/>
<reference evidence="2 3" key="2">
    <citation type="submission" date="2008-10" db="EMBL/GenBank/DDBJ databases">
        <authorList>
            <person name="Fulton L."/>
            <person name="Clifton S."/>
            <person name="Fulton B."/>
            <person name="Xu J."/>
            <person name="Minx P."/>
            <person name="Pepin K.H."/>
            <person name="Johnson M."/>
            <person name="Bhonagiri V."/>
            <person name="Nash W.E."/>
            <person name="Mardis E.R."/>
            <person name="Wilson R.K."/>
        </authorList>
    </citation>
    <scope>NUCLEOTIDE SEQUENCE [LARGE SCALE GENOMIC DNA]</scope>
    <source>
        <strain evidence="2 3">DSM 18315</strain>
    </source>
</reference>
<sequence length="421" mass="46951">MDLNKKHLLYLTVFFLFLSLNASGQSNSISGRVLNQNTKESVEYASVVLFKQDSVFLNGTTADSIGRFVFTNLTSDDYVLSVSCMGFEAKKILLQNLSESAEIDVLLNESVLSLGEIVISASSTINKINQRIVFPTKLQLNHSANGMQLLNTMMLPGLNINPMTNTISSFDGGKVMLQINGVNVTSEEIQTLQPCQIRRVEYLDYAGIRYGAASKIVNFIVIRDDKGGVIGVDLMNSLNILAGGDVLFAKFNKGKSEYTLNYTTAFQKFNSNNRTRTGSYQFENSTPIQRDEIGDGGDYSYQMHDVTFGYNYQQSDSVFFNAKLKYALTNHPHNDFKSNLIENGIKIGQIFDGVSQKINTPSIDLYYERGLKNQQKVYANIVGSYAKVETGRNYIEYDNANTLFKEQFGLSSDKYSLIAEG</sequence>